<dbReference type="EMBL" id="JACDXW010000003">
    <property type="protein sequence ID" value="MCB5363426.1"/>
    <property type="molecule type" value="Genomic_DNA"/>
</dbReference>
<dbReference type="InterPro" id="IPR011032">
    <property type="entry name" value="GroES-like_sf"/>
</dbReference>
<dbReference type="Proteomes" id="UP000776983">
    <property type="component" value="Unassembled WGS sequence"/>
</dbReference>
<dbReference type="Pfam" id="PF00107">
    <property type="entry name" value="ADH_zinc_N"/>
    <property type="match status" value="1"/>
</dbReference>
<dbReference type="SUPFAM" id="SSF50129">
    <property type="entry name" value="GroES-like"/>
    <property type="match status" value="1"/>
</dbReference>
<evidence type="ECO:0000313" key="9">
    <source>
        <dbReference type="Proteomes" id="UP000776983"/>
    </source>
</evidence>
<evidence type="ECO:0000256" key="4">
    <source>
        <dbReference type="ARBA" id="ARBA00022833"/>
    </source>
</evidence>
<keyword evidence="4 6" id="KW-0862">Zinc</keyword>
<protein>
    <submittedName>
        <fullName evidence="8">NAD(P)-dependent alcohol dehydrogenase</fullName>
    </submittedName>
</protein>
<sequence length="366" mass="38287">MQITAALSRVAGQDLTLETLALGPLRDDEVLVRVVATGICHTDIGMRDSPSRIPRPMVLGHEGAGVVVSTGKAVNRIQAGDHVVMSFDTCGTCHSCVSGKVAYCSHLGAYNFAGQRLDGSTALSVGQEAVHSHFFGQSSFATHAVCHERNAVVVDADLPLELLGPLGCGFQTGAGAVLNSLGVSAGQTLAVLGTGAVGLAAVMAARIAGATTLVAVDTNNARLELATELGATHVINGAREEVFTRLRAIVPQGVNFALDTTGNLDLIRQATQNLAPLGVCGLINTARGADLSANILSLVLGGHSVRGIHQGDSDPQRFIPELISLYRQGRFPFDRLLSFYELADINVALSDMHEGRSIKPVIRMPT</sequence>
<evidence type="ECO:0000256" key="2">
    <source>
        <dbReference type="ARBA" id="ARBA00008072"/>
    </source>
</evidence>
<evidence type="ECO:0000256" key="5">
    <source>
        <dbReference type="ARBA" id="ARBA00023002"/>
    </source>
</evidence>
<evidence type="ECO:0000256" key="3">
    <source>
        <dbReference type="ARBA" id="ARBA00022723"/>
    </source>
</evidence>
<dbReference type="Gene3D" id="3.90.180.10">
    <property type="entry name" value="Medium-chain alcohol dehydrogenases, catalytic domain"/>
    <property type="match status" value="1"/>
</dbReference>
<keyword evidence="9" id="KW-1185">Reference proteome</keyword>
<dbReference type="PROSITE" id="PS00059">
    <property type="entry name" value="ADH_ZINC"/>
    <property type="match status" value="1"/>
</dbReference>
<accession>A0ABS8CBL9</accession>
<dbReference type="SUPFAM" id="SSF51735">
    <property type="entry name" value="NAD(P)-binding Rossmann-fold domains"/>
    <property type="match status" value="1"/>
</dbReference>
<dbReference type="PANTHER" id="PTHR43350">
    <property type="entry name" value="NAD-DEPENDENT ALCOHOL DEHYDROGENASE"/>
    <property type="match status" value="1"/>
</dbReference>
<evidence type="ECO:0000256" key="6">
    <source>
        <dbReference type="RuleBase" id="RU361277"/>
    </source>
</evidence>
<comment type="similarity">
    <text evidence="2 6">Belongs to the zinc-containing alcohol dehydrogenase family.</text>
</comment>
<comment type="cofactor">
    <cofactor evidence="1 6">
        <name>Zn(2+)</name>
        <dbReference type="ChEBI" id="CHEBI:29105"/>
    </cofactor>
</comment>
<gene>
    <name evidence="8" type="ORF">H0484_06660</name>
</gene>
<dbReference type="SMART" id="SM00829">
    <property type="entry name" value="PKS_ER"/>
    <property type="match status" value="1"/>
</dbReference>
<dbReference type="Pfam" id="PF08240">
    <property type="entry name" value="ADH_N"/>
    <property type="match status" value="1"/>
</dbReference>
<dbReference type="InterPro" id="IPR036291">
    <property type="entry name" value="NAD(P)-bd_dom_sf"/>
</dbReference>
<name>A0ABS8CBL9_9BURK</name>
<reference evidence="8 9" key="1">
    <citation type="submission" date="2020-07" db="EMBL/GenBank/DDBJ databases">
        <title>Pusillimonas sp. nov., isolated from poultry manure in Taiwan.</title>
        <authorList>
            <person name="Lin S.-Y."/>
            <person name="Tang Y.-S."/>
            <person name="Young C.-C."/>
        </authorList>
    </citation>
    <scope>NUCLEOTIDE SEQUENCE [LARGE SCALE GENOMIC DNA]</scope>
    <source>
        <strain evidence="8 9">CC-YST705</strain>
    </source>
</reference>
<keyword evidence="3 6" id="KW-0479">Metal-binding</keyword>
<dbReference type="PANTHER" id="PTHR43350:SF2">
    <property type="entry name" value="GROES-LIKE ZINC-BINDING ALCOHOL DEHYDROGENASE FAMILY PROTEIN"/>
    <property type="match status" value="1"/>
</dbReference>
<dbReference type="InterPro" id="IPR013149">
    <property type="entry name" value="ADH-like_C"/>
</dbReference>
<organism evidence="8 9">
    <name type="scientific">Mesopusillimonas faecipullorum</name>
    <dbReference type="NCBI Taxonomy" id="2755040"/>
    <lineage>
        <taxon>Bacteria</taxon>
        <taxon>Pseudomonadati</taxon>
        <taxon>Pseudomonadota</taxon>
        <taxon>Betaproteobacteria</taxon>
        <taxon>Burkholderiales</taxon>
        <taxon>Alcaligenaceae</taxon>
        <taxon>Mesopusillimonas</taxon>
    </lineage>
</organism>
<evidence type="ECO:0000313" key="8">
    <source>
        <dbReference type="EMBL" id="MCB5363426.1"/>
    </source>
</evidence>
<proteinExistence type="inferred from homology"/>
<dbReference type="RefSeq" id="WP_226953776.1">
    <property type="nucleotide sequence ID" value="NZ_JACDXW010000003.1"/>
</dbReference>
<dbReference type="Gene3D" id="3.40.50.720">
    <property type="entry name" value="NAD(P)-binding Rossmann-like Domain"/>
    <property type="match status" value="1"/>
</dbReference>
<feature type="domain" description="Enoyl reductase (ER)" evidence="7">
    <location>
        <begin position="12"/>
        <end position="362"/>
    </location>
</feature>
<dbReference type="CDD" id="cd08278">
    <property type="entry name" value="benzyl_alcohol_DH"/>
    <property type="match status" value="1"/>
</dbReference>
<keyword evidence="5" id="KW-0560">Oxidoreductase</keyword>
<dbReference type="InterPro" id="IPR002328">
    <property type="entry name" value="ADH_Zn_CS"/>
</dbReference>
<evidence type="ECO:0000259" key="7">
    <source>
        <dbReference type="SMART" id="SM00829"/>
    </source>
</evidence>
<evidence type="ECO:0000256" key="1">
    <source>
        <dbReference type="ARBA" id="ARBA00001947"/>
    </source>
</evidence>
<comment type="caution">
    <text evidence="8">The sequence shown here is derived from an EMBL/GenBank/DDBJ whole genome shotgun (WGS) entry which is preliminary data.</text>
</comment>
<dbReference type="InterPro" id="IPR020843">
    <property type="entry name" value="ER"/>
</dbReference>
<dbReference type="InterPro" id="IPR013154">
    <property type="entry name" value="ADH-like_N"/>
</dbReference>